<accession>A0A4Q0VC36</accession>
<evidence type="ECO:0000313" key="1">
    <source>
        <dbReference type="EMBL" id="RXI49117.1"/>
    </source>
</evidence>
<dbReference type="EMBL" id="QMAP01000005">
    <property type="protein sequence ID" value="RXI49117.1"/>
    <property type="molecule type" value="Genomic_DNA"/>
</dbReference>
<comment type="caution">
    <text evidence="1">The sequence shown here is derived from an EMBL/GenBank/DDBJ whole genome shotgun (WGS) entry which is preliminary data.</text>
</comment>
<dbReference type="AlphaFoldDB" id="A0A4Q0VC36"/>
<dbReference type="RefSeq" id="WP_129030308.1">
    <property type="nucleotide sequence ID" value="NZ_QMAP01000005.1"/>
</dbReference>
<protein>
    <submittedName>
        <fullName evidence="1">Uncharacterized protein</fullName>
    </submittedName>
</protein>
<sequence>MLSKEVFNKGIEQLVTEFECRGFKMSKERAIEWYKHMKYMDEREFAQKINSVLRTCYRAPVMADILNAEVKFKKKTVL</sequence>
<reference evidence="1 2" key="1">
    <citation type="submission" date="2018-06" db="EMBL/GenBank/DDBJ databases">
        <title>Genome conservation of Clostridium tetani.</title>
        <authorList>
            <person name="Bruggemann H."/>
            <person name="Popoff M.R."/>
        </authorList>
    </citation>
    <scope>NUCLEOTIDE SEQUENCE [LARGE SCALE GENOMIC DNA]</scope>
    <source>
        <strain evidence="1 2">2017.061</strain>
    </source>
</reference>
<gene>
    <name evidence="1" type="ORF">DP130_06825</name>
</gene>
<organism evidence="1 2">
    <name type="scientific">Clostridium tetani</name>
    <dbReference type="NCBI Taxonomy" id="1513"/>
    <lineage>
        <taxon>Bacteria</taxon>
        <taxon>Bacillati</taxon>
        <taxon>Bacillota</taxon>
        <taxon>Clostridia</taxon>
        <taxon>Eubacteriales</taxon>
        <taxon>Clostridiaceae</taxon>
        <taxon>Clostridium</taxon>
    </lineage>
</organism>
<proteinExistence type="predicted"/>
<name>A0A4Q0VC36_CLOTA</name>
<evidence type="ECO:0000313" key="2">
    <source>
        <dbReference type="Proteomes" id="UP000290921"/>
    </source>
</evidence>
<dbReference type="Proteomes" id="UP000290921">
    <property type="component" value="Unassembled WGS sequence"/>
</dbReference>